<evidence type="ECO:0000256" key="2">
    <source>
        <dbReference type="SAM" id="MobiDB-lite"/>
    </source>
</evidence>
<dbReference type="HOGENOM" id="CLU_065618_2_2_1"/>
<evidence type="ECO:0000313" key="5">
    <source>
        <dbReference type="Proteomes" id="UP000002668"/>
    </source>
</evidence>
<dbReference type="AlphaFoldDB" id="E4ZJ43"/>
<dbReference type="OMA" id="ACKPFTI"/>
<dbReference type="Pfam" id="PF10342">
    <property type="entry name" value="Kre9_KNH"/>
    <property type="match status" value="1"/>
</dbReference>
<name>E4ZJ43_LEPMJ</name>
<dbReference type="InParanoid" id="E4ZJ43"/>
<reference evidence="5" key="1">
    <citation type="journal article" date="2011" name="Nat. Commun.">
        <title>Effector diversification within compartments of the Leptosphaeria maculans genome affected by Repeat-Induced Point mutations.</title>
        <authorList>
            <person name="Rouxel T."/>
            <person name="Grandaubert J."/>
            <person name="Hane J.K."/>
            <person name="Hoede C."/>
            <person name="van de Wouw A.P."/>
            <person name="Couloux A."/>
            <person name="Dominguez V."/>
            <person name="Anthouard V."/>
            <person name="Bally P."/>
            <person name="Bourras S."/>
            <person name="Cozijnsen A.J."/>
            <person name="Ciuffetti L.M."/>
            <person name="Degrave A."/>
            <person name="Dilmaghani A."/>
            <person name="Duret L."/>
            <person name="Fudal I."/>
            <person name="Goodwin S.B."/>
            <person name="Gout L."/>
            <person name="Glaser N."/>
            <person name="Linglin J."/>
            <person name="Kema G.H.J."/>
            <person name="Lapalu N."/>
            <person name="Lawrence C.B."/>
            <person name="May K."/>
            <person name="Meyer M."/>
            <person name="Ollivier B."/>
            <person name="Poulain J."/>
            <person name="Schoch C.L."/>
            <person name="Simon A."/>
            <person name="Spatafora J.W."/>
            <person name="Stachowiak A."/>
            <person name="Turgeon B.G."/>
            <person name="Tyler B.M."/>
            <person name="Vincent D."/>
            <person name="Weissenbach J."/>
            <person name="Amselem J."/>
            <person name="Quesneville H."/>
            <person name="Oliver R.P."/>
            <person name="Wincker P."/>
            <person name="Balesdent M.-H."/>
            <person name="Howlett B.J."/>
        </authorList>
    </citation>
    <scope>NUCLEOTIDE SEQUENCE [LARGE SCALE GENOMIC DNA]</scope>
    <source>
        <strain evidence="5">JN3 / isolate v23.1.3 / race Av1-4-5-6-7-8</strain>
    </source>
</reference>
<sequence>MGVSVVLTQEQGCDGARERGRLAVPHTLGHCIQLGLLTVTGNQYNLDAARYIPRFFCFPPRQPAPPAFHSAYPQTTKTLGSSALPYENSHSFKEPSTLSPNVKMFAKASVVTFFASLAAAQLHAPVGQPSGNAITRPLNEIVPACKPFTITWDPSTPNTVSVLLLKGPATNVVKHGPSLAEGIANSGSLAWTPSSDLEATTGPNGYGIQIIDDVTGQYQYSTQFGISKDGCAAVSSAPAASPSPTPSPDMGSGYPTGTATPVVSSSSSAAGGYGEQPPASHASVVSSQAPVQSPQPPYPTPVIVTSVGPNGTVVPPTGGMPIRPTSSGNSTASLPEHTGAAAALQAGLSFVGAAAVAALML</sequence>
<dbReference type="Proteomes" id="UP000002668">
    <property type="component" value="Genome"/>
</dbReference>
<feature type="region of interest" description="Disordered" evidence="2">
    <location>
        <begin position="234"/>
        <end position="296"/>
    </location>
</feature>
<keyword evidence="5" id="KW-1185">Reference proteome</keyword>
<dbReference type="InterPro" id="IPR018466">
    <property type="entry name" value="Kre9/Knh1-like_N"/>
</dbReference>
<evidence type="ECO:0000259" key="3">
    <source>
        <dbReference type="Pfam" id="PF10342"/>
    </source>
</evidence>
<organism evidence="5">
    <name type="scientific">Leptosphaeria maculans (strain JN3 / isolate v23.1.3 / race Av1-4-5-6-7-8)</name>
    <name type="common">Blackleg fungus</name>
    <name type="synonym">Phoma lingam</name>
    <dbReference type="NCBI Taxonomy" id="985895"/>
    <lineage>
        <taxon>Eukaryota</taxon>
        <taxon>Fungi</taxon>
        <taxon>Dikarya</taxon>
        <taxon>Ascomycota</taxon>
        <taxon>Pezizomycotina</taxon>
        <taxon>Dothideomycetes</taxon>
        <taxon>Pleosporomycetidae</taxon>
        <taxon>Pleosporales</taxon>
        <taxon>Pleosporineae</taxon>
        <taxon>Leptosphaeriaceae</taxon>
        <taxon>Plenodomus</taxon>
        <taxon>Plenodomus lingam/Leptosphaeria maculans species complex</taxon>
    </lineage>
</organism>
<keyword evidence="1" id="KW-0732">Signal</keyword>
<evidence type="ECO:0000313" key="4">
    <source>
        <dbReference type="EMBL" id="CBX91474.1"/>
    </source>
</evidence>
<accession>E4ZJ43</accession>
<gene>
    <name evidence="4" type="ORF">LEMA_P069820.1</name>
</gene>
<dbReference type="eggNOG" id="ENOG502S56Q">
    <property type="taxonomic scope" value="Eukaryota"/>
</dbReference>
<dbReference type="PANTHER" id="PTHR40633:SF1">
    <property type="entry name" value="GPI ANCHORED SERINE-THREONINE RICH PROTEIN (AFU_ORTHOLOGUE AFUA_1G03630)"/>
    <property type="match status" value="1"/>
</dbReference>
<feature type="domain" description="Yeast cell wall synthesis Kre9/Knh1-like N-terminal" evidence="3">
    <location>
        <begin position="139"/>
        <end position="226"/>
    </location>
</feature>
<proteinExistence type="predicted"/>
<dbReference type="VEuPathDB" id="FungiDB:LEMA_P069820.1"/>
<evidence type="ECO:0000256" key="1">
    <source>
        <dbReference type="ARBA" id="ARBA00022729"/>
    </source>
</evidence>
<dbReference type="InterPro" id="IPR052982">
    <property type="entry name" value="SRP1/TIP1-like"/>
</dbReference>
<dbReference type="OrthoDB" id="4094614at2759"/>
<protein>
    <recommendedName>
        <fullName evidence="3">Yeast cell wall synthesis Kre9/Knh1-like N-terminal domain-containing protein</fullName>
    </recommendedName>
</protein>
<dbReference type="EMBL" id="FP929072">
    <property type="protein sequence ID" value="CBX91474.1"/>
    <property type="molecule type" value="Genomic_DNA"/>
</dbReference>
<feature type="compositionally biased region" description="Low complexity" evidence="2">
    <location>
        <begin position="255"/>
        <end position="292"/>
    </location>
</feature>
<dbReference type="PANTHER" id="PTHR40633">
    <property type="entry name" value="MATRIX PROTEIN, PUTATIVE (AFU_ORTHOLOGUE AFUA_8G05410)-RELATED"/>
    <property type="match status" value="1"/>
</dbReference>